<reference evidence="2" key="1">
    <citation type="submission" date="2016-12" db="EMBL/GenBank/DDBJ databases">
        <authorList>
            <person name="Varghese N."/>
            <person name="Submissions S."/>
        </authorList>
    </citation>
    <scope>NUCLEOTIDE SEQUENCE [LARGE SCALE GENOMIC DNA]</scope>
    <source>
        <strain evidence="2">DSM 11544</strain>
    </source>
</reference>
<proteinExistence type="predicted"/>
<dbReference type="Proteomes" id="UP000184010">
    <property type="component" value="Unassembled WGS sequence"/>
</dbReference>
<accession>A0A1M7U3Q7</accession>
<evidence type="ECO:0000313" key="1">
    <source>
        <dbReference type="EMBL" id="SHN77537.1"/>
    </source>
</evidence>
<dbReference type="EMBL" id="FRDN01000009">
    <property type="protein sequence ID" value="SHN77537.1"/>
    <property type="molecule type" value="Genomic_DNA"/>
</dbReference>
<name>A0A1M7U3Q7_9FIRM</name>
<dbReference type="AlphaFoldDB" id="A0A1M7U3Q7"/>
<keyword evidence="2" id="KW-1185">Reference proteome</keyword>
<organism evidence="1 2">
    <name type="scientific">Desulfitobacterium chlororespirans DSM 11544</name>
    <dbReference type="NCBI Taxonomy" id="1121395"/>
    <lineage>
        <taxon>Bacteria</taxon>
        <taxon>Bacillati</taxon>
        <taxon>Bacillota</taxon>
        <taxon>Clostridia</taxon>
        <taxon>Eubacteriales</taxon>
        <taxon>Desulfitobacteriaceae</taxon>
        <taxon>Desulfitobacterium</taxon>
    </lineage>
</organism>
<sequence>MPDQIKNGPQVLADLVSLIKKYCNVSISDPELIEKLCDGDLAVTNYAADALRYIVSVEGICDVQA</sequence>
<gene>
    <name evidence="1" type="ORF">SAMN02745215_02900</name>
</gene>
<protein>
    <submittedName>
        <fullName evidence="1">Uncharacterized protein</fullName>
    </submittedName>
</protein>
<evidence type="ECO:0000313" key="2">
    <source>
        <dbReference type="Proteomes" id="UP000184010"/>
    </source>
</evidence>
<dbReference type="STRING" id="1121395.SAMN02745215_02900"/>